<gene>
    <name evidence="4" type="ORF">Slati_3822100</name>
</gene>
<dbReference type="GO" id="GO:0003676">
    <property type="term" value="F:nucleic acid binding"/>
    <property type="evidence" value="ECO:0007669"/>
    <property type="project" value="InterPro"/>
</dbReference>
<dbReference type="PANTHER" id="PTHR24559">
    <property type="entry name" value="TRANSPOSON TY3-I GAG-POL POLYPROTEIN"/>
    <property type="match status" value="1"/>
</dbReference>
<dbReference type="InterPro" id="IPR043128">
    <property type="entry name" value="Rev_trsase/Diguanyl_cyclase"/>
</dbReference>
<dbReference type="CDD" id="cd01647">
    <property type="entry name" value="RT_LTR"/>
    <property type="match status" value="1"/>
</dbReference>
<dbReference type="Gene3D" id="3.30.70.270">
    <property type="match status" value="1"/>
</dbReference>
<dbReference type="GO" id="GO:0046983">
    <property type="term" value="F:protein dimerization activity"/>
    <property type="evidence" value="ECO:0007669"/>
    <property type="project" value="InterPro"/>
</dbReference>
<protein>
    <submittedName>
        <fullName evidence="4">Retrovirus-related Pol polyprotein from transposon gypsy</fullName>
    </submittedName>
</protein>
<accession>A0AAW2TL78</accession>
<dbReference type="Pfam" id="PF13456">
    <property type="entry name" value="RVT_3"/>
    <property type="match status" value="1"/>
</dbReference>
<dbReference type="InterPro" id="IPR008906">
    <property type="entry name" value="HATC_C_dom"/>
</dbReference>
<dbReference type="AlphaFoldDB" id="A0AAW2TL78"/>
<dbReference type="GO" id="GO:0004523">
    <property type="term" value="F:RNA-DNA hybrid ribonuclease activity"/>
    <property type="evidence" value="ECO:0007669"/>
    <property type="project" value="InterPro"/>
</dbReference>
<comment type="caution">
    <text evidence="4">The sequence shown here is derived from an EMBL/GenBank/DDBJ whole genome shotgun (WGS) entry which is preliminary data.</text>
</comment>
<evidence type="ECO:0000259" key="2">
    <source>
        <dbReference type="Pfam" id="PF05699"/>
    </source>
</evidence>
<evidence type="ECO:0000259" key="1">
    <source>
        <dbReference type="Pfam" id="PF00078"/>
    </source>
</evidence>
<dbReference type="InterPro" id="IPR000477">
    <property type="entry name" value="RT_dom"/>
</dbReference>
<evidence type="ECO:0000259" key="3">
    <source>
        <dbReference type="Pfam" id="PF13456"/>
    </source>
</evidence>
<dbReference type="InterPro" id="IPR002156">
    <property type="entry name" value="RNaseH_domain"/>
</dbReference>
<sequence>MARDVLAVLVLTFPSESAFNTGGRVLDAFRSALSPKIVQTLIYTQDCLRKDSRPISIKEDLSELEVVEKELTKLGEQSLTFNCATSCKFLTRLAPESSEKLEEFVIRFFEGLQSFDDSIVLDFENQGYVLDKPLPKALPEGSLPEGRIMFEKWLEDSRKVGSIILASMTHDIQKQYDRLDDVPSIMLRMKEVYAVPDRCDPTVTSSVLRPVIINYNMNGLEKSINELINMMVKYEIMTYKSALAVLVGEALTSKAKGKRVGRWKRKKGKGKAVAATASAEGAPIAPMGKGKGKGKDSAKWRMCTDFIDLNKACPRDSYPLSWIEMLVDSIAGCALISMMDAYKGYHQIFMAEEDRDKTSFVTKNFVYCYNVMHFGIKTTSAIYQRLVNKMFKDLIGDTMEVYVDDMLVKSKRGREHILHLDKAFEIMRAYGMKLNPMKCTFGVRGGKFIGYMVSEKGIKANPEKVEAIMQLSSSKTIKEATSNRIKQSDGWLLHVGGSLNATNGGASIFLQGPEGIEIEIAMKLSLLETNNEIEYEAFILGLKTTWEGGIRQLDVYTNLQLVAMQVDGLYETTEWSIVQYLKKTKREDQKIQQMSDTSDPRRRERMSRCIVKVWGHGLRCQR</sequence>
<dbReference type="PANTHER" id="PTHR24559:SF431">
    <property type="entry name" value="RNA-DIRECTED DNA POLYMERASE HOMOLOG"/>
    <property type="match status" value="1"/>
</dbReference>
<dbReference type="Pfam" id="PF00078">
    <property type="entry name" value="RVT_1"/>
    <property type="match status" value="1"/>
</dbReference>
<proteinExistence type="predicted"/>
<dbReference type="Gene3D" id="3.30.420.10">
    <property type="entry name" value="Ribonuclease H-like superfamily/Ribonuclease H"/>
    <property type="match status" value="1"/>
</dbReference>
<dbReference type="EMBL" id="JACGWN010000014">
    <property type="protein sequence ID" value="KAL0405082.1"/>
    <property type="molecule type" value="Genomic_DNA"/>
</dbReference>
<dbReference type="SUPFAM" id="SSF56672">
    <property type="entry name" value="DNA/RNA polymerases"/>
    <property type="match status" value="1"/>
</dbReference>
<dbReference type="Gene3D" id="3.10.10.10">
    <property type="entry name" value="HIV Type 1 Reverse Transcriptase, subunit A, domain 1"/>
    <property type="match status" value="1"/>
</dbReference>
<organism evidence="4">
    <name type="scientific">Sesamum latifolium</name>
    <dbReference type="NCBI Taxonomy" id="2727402"/>
    <lineage>
        <taxon>Eukaryota</taxon>
        <taxon>Viridiplantae</taxon>
        <taxon>Streptophyta</taxon>
        <taxon>Embryophyta</taxon>
        <taxon>Tracheophyta</taxon>
        <taxon>Spermatophyta</taxon>
        <taxon>Magnoliopsida</taxon>
        <taxon>eudicotyledons</taxon>
        <taxon>Gunneridae</taxon>
        <taxon>Pentapetalae</taxon>
        <taxon>asterids</taxon>
        <taxon>lamiids</taxon>
        <taxon>Lamiales</taxon>
        <taxon>Pedaliaceae</taxon>
        <taxon>Sesamum</taxon>
    </lineage>
</organism>
<feature type="domain" description="Reverse transcriptase" evidence="1">
    <location>
        <begin position="295"/>
        <end position="452"/>
    </location>
</feature>
<reference evidence="4" key="2">
    <citation type="journal article" date="2024" name="Plant">
        <title>Genomic evolution and insights into agronomic trait innovations of Sesamum species.</title>
        <authorList>
            <person name="Miao H."/>
            <person name="Wang L."/>
            <person name="Qu L."/>
            <person name="Liu H."/>
            <person name="Sun Y."/>
            <person name="Le M."/>
            <person name="Wang Q."/>
            <person name="Wei S."/>
            <person name="Zheng Y."/>
            <person name="Lin W."/>
            <person name="Duan Y."/>
            <person name="Cao H."/>
            <person name="Xiong S."/>
            <person name="Wang X."/>
            <person name="Wei L."/>
            <person name="Li C."/>
            <person name="Ma Q."/>
            <person name="Ju M."/>
            <person name="Zhao R."/>
            <person name="Li G."/>
            <person name="Mu C."/>
            <person name="Tian Q."/>
            <person name="Mei H."/>
            <person name="Zhang T."/>
            <person name="Gao T."/>
            <person name="Zhang H."/>
        </authorList>
    </citation>
    <scope>NUCLEOTIDE SEQUENCE</scope>
    <source>
        <strain evidence="4">KEN1</strain>
    </source>
</reference>
<evidence type="ECO:0000313" key="4">
    <source>
        <dbReference type="EMBL" id="KAL0405082.1"/>
    </source>
</evidence>
<dbReference type="Pfam" id="PF05699">
    <property type="entry name" value="Dimer_Tnp_hAT"/>
    <property type="match status" value="1"/>
</dbReference>
<dbReference type="InterPro" id="IPR053134">
    <property type="entry name" value="RNA-dir_DNA_polymerase"/>
</dbReference>
<feature type="domain" description="HAT C-terminal dimerisation" evidence="2">
    <location>
        <begin position="1"/>
        <end position="46"/>
    </location>
</feature>
<name>A0AAW2TL78_9LAMI</name>
<feature type="domain" description="RNase H type-1" evidence="3">
    <location>
        <begin position="504"/>
        <end position="575"/>
    </location>
</feature>
<dbReference type="InterPro" id="IPR036397">
    <property type="entry name" value="RNaseH_sf"/>
</dbReference>
<reference evidence="4" key="1">
    <citation type="submission" date="2020-06" db="EMBL/GenBank/DDBJ databases">
        <authorList>
            <person name="Li T."/>
            <person name="Hu X."/>
            <person name="Zhang T."/>
            <person name="Song X."/>
            <person name="Zhang H."/>
            <person name="Dai N."/>
            <person name="Sheng W."/>
            <person name="Hou X."/>
            <person name="Wei L."/>
        </authorList>
    </citation>
    <scope>NUCLEOTIDE SEQUENCE</scope>
    <source>
        <strain evidence="4">KEN1</strain>
        <tissue evidence="4">Leaf</tissue>
    </source>
</reference>
<dbReference type="InterPro" id="IPR043502">
    <property type="entry name" value="DNA/RNA_pol_sf"/>
</dbReference>